<gene>
    <name evidence="1" type="ORF">UFOPK2032_00858</name>
</gene>
<organism evidence="1">
    <name type="scientific">freshwater metagenome</name>
    <dbReference type="NCBI Taxonomy" id="449393"/>
    <lineage>
        <taxon>unclassified sequences</taxon>
        <taxon>metagenomes</taxon>
        <taxon>ecological metagenomes</taxon>
    </lineage>
</organism>
<name>A0A6J6JD40_9ZZZZ</name>
<sequence>MLEISDRTDTPADFQLAVISLRQATIRDGVNITEIPSPDKIAKYSVALAANIGVDAHDNRSDQGTGRFVLLNSDEVQEGWGGQYRIICFAKSPLETDIGQDELITDVCWAWLEDALRSRGAAYTAEAGTITRIISQGYGSISGHSDHAELELRASWSPTDSNFSAHIEAWQDLLCMMSGLPPESGISRI</sequence>
<protein>
    <submittedName>
        <fullName evidence="1">Unannotated protein</fullName>
    </submittedName>
</protein>
<evidence type="ECO:0000313" key="1">
    <source>
        <dbReference type="EMBL" id="CAB4634676.1"/>
    </source>
</evidence>
<dbReference type="InterPro" id="IPR021555">
    <property type="entry name" value="DUF3000"/>
</dbReference>
<proteinExistence type="predicted"/>
<reference evidence="1" key="1">
    <citation type="submission" date="2020-05" db="EMBL/GenBank/DDBJ databases">
        <authorList>
            <person name="Chiriac C."/>
            <person name="Salcher M."/>
            <person name="Ghai R."/>
            <person name="Kavagutti S V."/>
        </authorList>
    </citation>
    <scope>NUCLEOTIDE SEQUENCE</scope>
</reference>
<dbReference type="AlphaFoldDB" id="A0A6J6JD40"/>
<dbReference type="EMBL" id="CAEZVM010000034">
    <property type="protein sequence ID" value="CAB4634676.1"/>
    <property type="molecule type" value="Genomic_DNA"/>
</dbReference>
<dbReference type="Pfam" id="PF11452">
    <property type="entry name" value="DUF3000"/>
    <property type="match status" value="1"/>
</dbReference>
<accession>A0A6J6JD40</accession>